<sequence length="44" mass="4972">MLRPGLFCEPPSEHTLKTPSTLRPPTRKVHPVLLHPSNISIIFL</sequence>
<feature type="region of interest" description="Disordered" evidence="1">
    <location>
        <begin position="1"/>
        <end position="28"/>
    </location>
</feature>
<dbReference type="EMBL" id="GGEC01030796">
    <property type="protein sequence ID" value="MBX11280.1"/>
    <property type="molecule type" value="Transcribed_RNA"/>
</dbReference>
<organism evidence="2">
    <name type="scientific">Rhizophora mucronata</name>
    <name type="common">Asiatic mangrove</name>
    <dbReference type="NCBI Taxonomy" id="61149"/>
    <lineage>
        <taxon>Eukaryota</taxon>
        <taxon>Viridiplantae</taxon>
        <taxon>Streptophyta</taxon>
        <taxon>Embryophyta</taxon>
        <taxon>Tracheophyta</taxon>
        <taxon>Spermatophyta</taxon>
        <taxon>Magnoliopsida</taxon>
        <taxon>eudicotyledons</taxon>
        <taxon>Gunneridae</taxon>
        <taxon>Pentapetalae</taxon>
        <taxon>rosids</taxon>
        <taxon>fabids</taxon>
        <taxon>Malpighiales</taxon>
        <taxon>Rhizophoraceae</taxon>
        <taxon>Rhizophora</taxon>
    </lineage>
</organism>
<reference evidence="2" key="1">
    <citation type="submission" date="2018-02" db="EMBL/GenBank/DDBJ databases">
        <title>Rhizophora mucronata_Transcriptome.</title>
        <authorList>
            <person name="Meera S.P."/>
            <person name="Sreeshan A."/>
            <person name="Augustine A."/>
        </authorList>
    </citation>
    <scope>NUCLEOTIDE SEQUENCE</scope>
    <source>
        <tissue evidence="2">Leaf</tissue>
    </source>
</reference>
<evidence type="ECO:0000313" key="2">
    <source>
        <dbReference type="EMBL" id="MBX11280.1"/>
    </source>
</evidence>
<proteinExistence type="predicted"/>
<name>A0A2P2KZX6_RHIMU</name>
<dbReference type="AlphaFoldDB" id="A0A2P2KZX6"/>
<evidence type="ECO:0000256" key="1">
    <source>
        <dbReference type="SAM" id="MobiDB-lite"/>
    </source>
</evidence>
<accession>A0A2P2KZX6</accession>
<protein>
    <submittedName>
        <fullName evidence="2">Uncharacterized protein LOC105636929</fullName>
    </submittedName>
</protein>